<accession>A0ABR3AL06</accession>
<dbReference type="SUPFAM" id="SSF50729">
    <property type="entry name" value="PH domain-like"/>
    <property type="match status" value="1"/>
</dbReference>
<dbReference type="SUPFAM" id="SSF48065">
    <property type="entry name" value="DBL homology domain (DH-domain)"/>
    <property type="match status" value="1"/>
</dbReference>
<feature type="compositionally biased region" description="Basic and acidic residues" evidence="1">
    <location>
        <begin position="518"/>
        <end position="527"/>
    </location>
</feature>
<organism evidence="3 4">
    <name type="scientific">Phycomyces blakesleeanus</name>
    <dbReference type="NCBI Taxonomy" id="4837"/>
    <lineage>
        <taxon>Eukaryota</taxon>
        <taxon>Fungi</taxon>
        <taxon>Fungi incertae sedis</taxon>
        <taxon>Mucoromycota</taxon>
        <taxon>Mucoromycotina</taxon>
        <taxon>Mucoromycetes</taxon>
        <taxon>Mucorales</taxon>
        <taxon>Phycomycetaceae</taxon>
        <taxon>Phycomyces</taxon>
    </lineage>
</organism>
<dbReference type="Gene3D" id="1.20.900.10">
    <property type="entry name" value="Dbl homology (DH) domain"/>
    <property type="match status" value="1"/>
</dbReference>
<dbReference type="SMART" id="SM00325">
    <property type="entry name" value="RhoGEF"/>
    <property type="match status" value="1"/>
</dbReference>
<evidence type="ECO:0000313" key="4">
    <source>
        <dbReference type="Proteomes" id="UP001448207"/>
    </source>
</evidence>
<evidence type="ECO:0000256" key="1">
    <source>
        <dbReference type="SAM" id="MobiDB-lite"/>
    </source>
</evidence>
<evidence type="ECO:0000313" key="3">
    <source>
        <dbReference type="EMBL" id="KAL0075914.1"/>
    </source>
</evidence>
<dbReference type="InterPro" id="IPR000219">
    <property type="entry name" value="DH_dom"/>
</dbReference>
<dbReference type="InterPro" id="IPR035899">
    <property type="entry name" value="DBL_dom_sf"/>
</dbReference>
<feature type="region of interest" description="Disordered" evidence="1">
    <location>
        <begin position="805"/>
        <end position="836"/>
    </location>
</feature>
<feature type="region of interest" description="Disordered" evidence="1">
    <location>
        <begin position="616"/>
        <end position="651"/>
    </location>
</feature>
<keyword evidence="4" id="KW-1185">Reference proteome</keyword>
<gene>
    <name evidence="3" type="ORF">J3Q64DRAFT_1877347</name>
</gene>
<dbReference type="PROSITE" id="PS50010">
    <property type="entry name" value="DH_2"/>
    <property type="match status" value="1"/>
</dbReference>
<evidence type="ECO:0000259" key="2">
    <source>
        <dbReference type="PROSITE" id="PS50010"/>
    </source>
</evidence>
<name>A0ABR3AL06_PHYBL</name>
<feature type="region of interest" description="Disordered" evidence="1">
    <location>
        <begin position="513"/>
        <end position="538"/>
    </location>
</feature>
<dbReference type="EMBL" id="JBCLYO010000033">
    <property type="protein sequence ID" value="KAL0075914.1"/>
    <property type="molecule type" value="Genomic_DNA"/>
</dbReference>
<sequence>MDRPPSIDPSECSLCSCSCASTDEHRSLPSTGRTTPIDPICPSKRRGELTIAEMDEAWKARKQPLRRHHATHELIQTERDYVRDLGHLSEIFFEILSREEWIPHEHKRVIIRNAQDILIFNRRFLKALETCLDQSLDNRKTTCELIAQVFLDMADDFMVYAYYCDMHAEALALYADYRTRPEWTIFLKKCSPADRTLVQGNISDSVGPTTIAPSAKALHFEDYLIKPVQRICRYPLLLKDLVRYTSPHAEEYSLLNDALTAIQNTVGEIDYRKYTRDSKERTELFVLRLENDRRIDKQFLPKLGNLMIAGGLEVSFTPMGQTVSKTKYLGCFLFPTYIMLVRPKKSTVYEPKHWFSLRQAVFEDVLESDGHVFAFNASCFQEKQLWVKRIREAMMFTDNQGDAVPSDLREAENSLDFSFTESSLPPAQHTIRQSRSFTNMLDFATSINYPSSQTSKSATTTTSTSTNGIRRSVSTGVQLCGETFKGKERHNTLTTSINIDTRTAALARSYFSAGSPASREDSFRSERSQPASGSMTPELLESYGTHHRRPSSIDLLMTSNNTTANMIGKMSSQIKNNHKHTIRMAIDHKLRDVCTQDYLSSRAWHMRDKELLMLSQSQPQLQSQTSNYGPHGNYRKRKSTPFLRPPPSNGSLLLARRASEAGLISRSLRNFEYDDQSNFSLESSVDDTGLGRKQSHSATTNIRRLSQNSHIRLMTTDSTRYHYPVEQLSTIEGSSDLGIEDFSGFSPDTHSTQQNHDWPTICNENTTPYQDPPELPTSSTYTPAKPKSVRQKRAFVGKILDKLTGHGKKVAKPDKPDVHSFPLSRAPSRHNSDMQPYSNREASLAEISHRISVSDPVLPLSPDEHNPTQSNRELHPKLKHKRSFFGRIKKEQQKAPTNLPNIIPQSSPNIPLSTAFAYASTPAQPQKLGWKKKLSAMRQPHST</sequence>
<dbReference type="CDD" id="cd00160">
    <property type="entry name" value="RhoGEF"/>
    <property type="match status" value="1"/>
</dbReference>
<feature type="compositionally biased region" description="Low complexity" evidence="1">
    <location>
        <begin position="616"/>
        <end position="626"/>
    </location>
</feature>
<dbReference type="PANTHER" id="PTHR45834:SF3">
    <property type="entry name" value="RHO GUANINE NUCLEOTIDE EXCHANGE FACTOR 3, ISOFORM L"/>
    <property type="match status" value="1"/>
</dbReference>
<dbReference type="InterPro" id="IPR053086">
    <property type="entry name" value="RhoGEF_domain"/>
</dbReference>
<comment type="caution">
    <text evidence="3">The sequence shown here is derived from an EMBL/GenBank/DDBJ whole genome shotgun (WGS) entry which is preliminary data.</text>
</comment>
<feature type="region of interest" description="Disordered" evidence="1">
    <location>
        <begin position="765"/>
        <end position="790"/>
    </location>
</feature>
<dbReference type="PANTHER" id="PTHR45834">
    <property type="entry name" value="RHO GUANINE NUCLEOTIDE EXCHANGE FACTOR 9-RELATED"/>
    <property type="match status" value="1"/>
</dbReference>
<reference evidence="3 4" key="1">
    <citation type="submission" date="2024-04" db="EMBL/GenBank/DDBJ databases">
        <title>Symmetric and asymmetric DNA N6-adenine methylation regulates different biological responses in Mucorales.</title>
        <authorList>
            <consortium name="Lawrence Berkeley National Laboratory"/>
            <person name="Lax C."/>
            <person name="Mondo S.J."/>
            <person name="Osorio-Concepcion M."/>
            <person name="Muszewska A."/>
            <person name="Corrochano-Luque M."/>
            <person name="Gutierrez G."/>
            <person name="Riley R."/>
            <person name="Lipzen A."/>
            <person name="Guo J."/>
            <person name="Hundley H."/>
            <person name="Amirebrahimi M."/>
            <person name="Ng V."/>
            <person name="Lorenzo-Gutierrez D."/>
            <person name="Binder U."/>
            <person name="Yang J."/>
            <person name="Song Y."/>
            <person name="Canovas D."/>
            <person name="Navarro E."/>
            <person name="Freitag M."/>
            <person name="Gabaldon T."/>
            <person name="Grigoriev I.V."/>
            <person name="Corrochano L.M."/>
            <person name="Nicolas F.E."/>
            <person name="Garre V."/>
        </authorList>
    </citation>
    <scope>NUCLEOTIDE SEQUENCE [LARGE SCALE GENOMIC DNA]</scope>
    <source>
        <strain evidence="3 4">L51</strain>
    </source>
</reference>
<protein>
    <recommendedName>
        <fullName evidence="2">DH domain-containing protein</fullName>
    </recommendedName>
</protein>
<feature type="domain" description="DH" evidence="2">
    <location>
        <begin position="66"/>
        <end position="272"/>
    </location>
</feature>
<feature type="region of interest" description="Disordered" evidence="1">
    <location>
        <begin position="922"/>
        <end position="943"/>
    </location>
</feature>
<dbReference type="Proteomes" id="UP001448207">
    <property type="component" value="Unassembled WGS sequence"/>
</dbReference>
<dbReference type="Pfam" id="PF00621">
    <property type="entry name" value="RhoGEF"/>
    <property type="match status" value="1"/>
</dbReference>
<proteinExistence type="predicted"/>